<evidence type="ECO:0000256" key="1">
    <source>
        <dbReference type="SAM" id="MobiDB-lite"/>
    </source>
</evidence>
<comment type="caution">
    <text evidence="2">The sequence shown here is derived from an EMBL/GenBank/DDBJ whole genome shotgun (WGS) entry which is preliminary data.</text>
</comment>
<dbReference type="EMBL" id="CM029054">
    <property type="protein sequence ID" value="KAG2538230.1"/>
    <property type="molecule type" value="Genomic_DNA"/>
</dbReference>
<evidence type="ECO:0000313" key="3">
    <source>
        <dbReference type="Proteomes" id="UP000823388"/>
    </source>
</evidence>
<feature type="region of interest" description="Disordered" evidence="1">
    <location>
        <begin position="23"/>
        <end position="53"/>
    </location>
</feature>
<sequence>MADIALLVVEEFERGTKRAALMMRRGSQEPPAGDGDGCDRPASASGRRSKQSAWAPAAAAGAVVARADTGGALGMAAADGFSA</sequence>
<proteinExistence type="predicted"/>
<dbReference type="Proteomes" id="UP000823388">
    <property type="component" value="Chromosome 9N"/>
</dbReference>
<dbReference type="AlphaFoldDB" id="A0A8T0MLT3"/>
<accession>A0A8T0MLT3</accession>
<organism evidence="2 3">
    <name type="scientific">Panicum virgatum</name>
    <name type="common">Blackwell switchgrass</name>
    <dbReference type="NCBI Taxonomy" id="38727"/>
    <lineage>
        <taxon>Eukaryota</taxon>
        <taxon>Viridiplantae</taxon>
        <taxon>Streptophyta</taxon>
        <taxon>Embryophyta</taxon>
        <taxon>Tracheophyta</taxon>
        <taxon>Spermatophyta</taxon>
        <taxon>Magnoliopsida</taxon>
        <taxon>Liliopsida</taxon>
        <taxon>Poales</taxon>
        <taxon>Poaceae</taxon>
        <taxon>PACMAD clade</taxon>
        <taxon>Panicoideae</taxon>
        <taxon>Panicodae</taxon>
        <taxon>Paniceae</taxon>
        <taxon>Panicinae</taxon>
        <taxon>Panicum</taxon>
        <taxon>Panicum sect. Hiantes</taxon>
    </lineage>
</organism>
<reference evidence="2 3" key="1">
    <citation type="submission" date="2020-05" db="EMBL/GenBank/DDBJ databases">
        <title>WGS assembly of Panicum virgatum.</title>
        <authorList>
            <person name="Lovell J.T."/>
            <person name="Jenkins J."/>
            <person name="Shu S."/>
            <person name="Juenger T.E."/>
            <person name="Schmutz J."/>
        </authorList>
    </citation>
    <scope>NUCLEOTIDE SEQUENCE [LARGE SCALE GENOMIC DNA]</scope>
    <source>
        <strain evidence="3">cv. AP13</strain>
    </source>
</reference>
<protein>
    <submittedName>
        <fullName evidence="2">Uncharacterized protein</fullName>
    </submittedName>
</protein>
<gene>
    <name evidence="2" type="ORF">PVAP13_9NG315300</name>
</gene>
<name>A0A8T0MLT3_PANVG</name>
<evidence type="ECO:0000313" key="2">
    <source>
        <dbReference type="EMBL" id="KAG2538230.1"/>
    </source>
</evidence>
<keyword evidence="3" id="KW-1185">Reference proteome</keyword>